<dbReference type="InterPro" id="IPR002942">
    <property type="entry name" value="S4_RNA-bd"/>
</dbReference>
<dbReference type="SUPFAM" id="SSF55174">
    <property type="entry name" value="Alpha-L RNA-binding motif"/>
    <property type="match status" value="1"/>
</dbReference>
<dbReference type="PROSITE" id="PS01129">
    <property type="entry name" value="PSI_RLU"/>
    <property type="match status" value="1"/>
</dbReference>
<dbReference type="GO" id="GO:0003723">
    <property type="term" value="F:RNA binding"/>
    <property type="evidence" value="ECO:0007669"/>
    <property type="project" value="InterPro"/>
</dbReference>
<dbReference type="SUPFAM" id="SSF55120">
    <property type="entry name" value="Pseudouridine synthase"/>
    <property type="match status" value="1"/>
</dbReference>
<keyword evidence="2 4" id="KW-0413">Isomerase</keyword>
<name>A0A3B0RC65_9ZZZZ</name>
<dbReference type="InterPro" id="IPR006225">
    <property type="entry name" value="PsdUridine_synth_RluC/D"/>
</dbReference>
<feature type="domain" description="RNA-binding S4" evidence="3">
    <location>
        <begin position="20"/>
        <end position="80"/>
    </location>
</feature>
<dbReference type="CDD" id="cd00165">
    <property type="entry name" value="S4"/>
    <property type="match status" value="1"/>
</dbReference>
<dbReference type="PROSITE" id="PS50889">
    <property type="entry name" value="S4"/>
    <property type="match status" value="1"/>
</dbReference>
<dbReference type="GO" id="GO:0160140">
    <property type="term" value="F:23S rRNA pseudouridine(1911/1915/1917) synthase activity"/>
    <property type="evidence" value="ECO:0007669"/>
    <property type="project" value="UniProtKB-EC"/>
</dbReference>
<gene>
    <name evidence="4" type="ORF">MNBD_ALPHA06-2034</name>
</gene>
<evidence type="ECO:0000313" key="4">
    <source>
        <dbReference type="EMBL" id="VAV89579.1"/>
    </source>
</evidence>
<dbReference type="GO" id="GO:0000455">
    <property type="term" value="P:enzyme-directed rRNA pseudouridine synthesis"/>
    <property type="evidence" value="ECO:0007669"/>
    <property type="project" value="TreeGrafter"/>
</dbReference>
<dbReference type="InterPro" id="IPR020103">
    <property type="entry name" value="PsdUridine_synth_cat_dom_sf"/>
</dbReference>
<dbReference type="EMBL" id="UOEE01000090">
    <property type="protein sequence ID" value="VAV89579.1"/>
    <property type="molecule type" value="Genomic_DNA"/>
</dbReference>
<dbReference type="SMART" id="SM00363">
    <property type="entry name" value="S4"/>
    <property type="match status" value="1"/>
</dbReference>
<dbReference type="PANTHER" id="PTHR21600:SF44">
    <property type="entry name" value="RIBOSOMAL LARGE SUBUNIT PSEUDOURIDINE SYNTHASE D"/>
    <property type="match status" value="1"/>
</dbReference>
<sequence>MENETQDIRKLSAIATADGERLDRYLASMWPDLSRARIQALIGQNQCQVNDKTETSAKRKVRAMDCLCLQIPAPIAAEPQAENIPLDVLFEDEHLIVLVKPAGLTVHPAAGNWTGTLVNALLHHCAGSLSGIGGVERPGIVHRLDKDTSGVLVAAKSDQAHQGLSKQFAAHTVKRAYLALTRGAPLPREGRIETRIARSPHDRKKQAVPRNPESMMGRHAITNYQCLSVYGQQKGQPIGTPAAALVSCRLETGRTHQIRVHLAHIGCPVLDDPVYGRHRGYRALRHADGETAPSIKRQALHAFQLGFIHPVTKQELHFETPLPPDMQSLLDFMQKL</sequence>
<organism evidence="4">
    <name type="scientific">hydrothermal vent metagenome</name>
    <dbReference type="NCBI Taxonomy" id="652676"/>
    <lineage>
        <taxon>unclassified sequences</taxon>
        <taxon>metagenomes</taxon>
        <taxon>ecological metagenomes</taxon>
    </lineage>
</organism>
<comment type="similarity">
    <text evidence="1">Belongs to the pseudouridine synthase RluA family.</text>
</comment>
<dbReference type="PANTHER" id="PTHR21600">
    <property type="entry name" value="MITOCHONDRIAL RNA PSEUDOURIDINE SYNTHASE"/>
    <property type="match status" value="1"/>
</dbReference>
<dbReference type="NCBIfam" id="TIGR00005">
    <property type="entry name" value="rluA_subfam"/>
    <property type="match status" value="1"/>
</dbReference>
<dbReference type="Gene3D" id="3.10.290.10">
    <property type="entry name" value="RNA-binding S4 domain"/>
    <property type="match status" value="1"/>
</dbReference>
<reference evidence="4" key="1">
    <citation type="submission" date="2018-06" db="EMBL/GenBank/DDBJ databases">
        <authorList>
            <person name="Zhirakovskaya E."/>
        </authorList>
    </citation>
    <scope>NUCLEOTIDE SEQUENCE</scope>
</reference>
<evidence type="ECO:0000256" key="1">
    <source>
        <dbReference type="ARBA" id="ARBA00010876"/>
    </source>
</evidence>
<proteinExistence type="inferred from homology"/>
<dbReference type="InterPro" id="IPR036986">
    <property type="entry name" value="S4_RNA-bd_sf"/>
</dbReference>
<dbReference type="InterPro" id="IPR050188">
    <property type="entry name" value="RluA_PseudoU_synthase"/>
</dbReference>
<dbReference type="InterPro" id="IPR006145">
    <property type="entry name" value="PsdUridine_synth_RsuA/RluA"/>
</dbReference>
<dbReference type="Pfam" id="PF00849">
    <property type="entry name" value="PseudoU_synth_2"/>
    <property type="match status" value="1"/>
</dbReference>
<dbReference type="EC" id="5.4.99.23" evidence="4"/>
<dbReference type="Gene3D" id="3.30.2350.10">
    <property type="entry name" value="Pseudouridine synthase"/>
    <property type="match status" value="1"/>
</dbReference>
<evidence type="ECO:0000256" key="2">
    <source>
        <dbReference type="ARBA" id="ARBA00023235"/>
    </source>
</evidence>
<dbReference type="CDD" id="cd02869">
    <property type="entry name" value="PseudoU_synth_RluA_like"/>
    <property type="match status" value="1"/>
</dbReference>
<accession>A0A3B0RC65</accession>
<dbReference type="InterPro" id="IPR006224">
    <property type="entry name" value="PsdUridine_synth_RluA-like_CS"/>
</dbReference>
<evidence type="ECO:0000259" key="3">
    <source>
        <dbReference type="SMART" id="SM00363"/>
    </source>
</evidence>
<protein>
    <submittedName>
        <fullName evidence="4">Ribosomal large subunit pseudouridine synthase D</fullName>
        <ecNumber evidence="4">5.4.99.23</ecNumber>
    </submittedName>
</protein>
<dbReference type="AlphaFoldDB" id="A0A3B0RC65"/>